<comment type="caution">
    <text evidence="2">The sequence shown here is derived from an EMBL/GenBank/DDBJ whole genome shotgun (WGS) entry which is preliminary data.</text>
</comment>
<keyword evidence="1" id="KW-0560">Oxidoreductase</keyword>
<dbReference type="InterPro" id="IPR016084">
    <property type="entry name" value="Haem_Oase-like_multi-hlx"/>
</dbReference>
<proteinExistence type="predicted"/>
<dbReference type="Proteomes" id="UP000004980">
    <property type="component" value="Unassembled WGS sequence"/>
</dbReference>
<dbReference type="RefSeq" id="WP_009770824.1">
    <property type="nucleotide sequence ID" value="NZ_AKAU01000285.1"/>
</dbReference>
<keyword evidence="3" id="KW-1185">Reference proteome</keyword>
<dbReference type="PANTHER" id="PTHR40279">
    <property type="entry name" value="PQQC-LIKE PROTEIN"/>
    <property type="match status" value="1"/>
</dbReference>
<dbReference type="SUPFAM" id="SSF48613">
    <property type="entry name" value="Heme oxygenase-like"/>
    <property type="match status" value="1"/>
</dbReference>
<organism evidence="2 3">
    <name type="scientific">Paraburkholderia hospita</name>
    <dbReference type="NCBI Taxonomy" id="169430"/>
    <lineage>
        <taxon>Bacteria</taxon>
        <taxon>Pseudomonadati</taxon>
        <taxon>Pseudomonadota</taxon>
        <taxon>Betaproteobacteria</taxon>
        <taxon>Burkholderiales</taxon>
        <taxon>Burkholderiaceae</taxon>
        <taxon>Paraburkholderia</taxon>
    </lineage>
</organism>
<dbReference type="Pfam" id="PF14518">
    <property type="entry name" value="Haem_oxygenas_2"/>
    <property type="match status" value="1"/>
</dbReference>
<gene>
    <name evidence="2" type="ORF">WQE_46349</name>
</gene>
<protein>
    <recommendedName>
        <fullName evidence="4">TenA family transcriptional regulator</fullName>
    </recommendedName>
</protein>
<evidence type="ECO:0000313" key="2">
    <source>
        <dbReference type="EMBL" id="EIM94067.1"/>
    </source>
</evidence>
<evidence type="ECO:0000256" key="1">
    <source>
        <dbReference type="ARBA" id="ARBA00023002"/>
    </source>
</evidence>
<reference evidence="2 3" key="1">
    <citation type="journal article" date="2012" name="J. Bacteriol.">
        <title>Draft Genome Sequence of the Soil Bacterium Burkholderia terrae Strain BS001, Which Interacts with Fungal Surface Structures.</title>
        <authorList>
            <person name="Nazir R."/>
            <person name="Hansen M.A."/>
            <person name="Sorensen S."/>
            <person name="van Elsas J.D."/>
        </authorList>
    </citation>
    <scope>NUCLEOTIDE SEQUENCE [LARGE SCALE GENOMIC DNA]</scope>
    <source>
        <strain evidence="2 3">BS001</strain>
    </source>
</reference>
<dbReference type="EMBL" id="AKAU01000285">
    <property type="protein sequence ID" value="EIM94067.1"/>
    <property type="molecule type" value="Genomic_DNA"/>
</dbReference>
<dbReference type="InterPro" id="IPR039068">
    <property type="entry name" value="PqqC-like"/>
</dbReference>
<sequence>MPIPSSPTSVEANFHTDPVTDKLEALARTVYTSGALNNHFYELWTSGRLTPRQIAVFARNYGEFNRAFPEVLAVMISSTRNVCAQAEYAKTLYSEMGYGNPGKVHSVLFDSWLVELGERLGIGQGFKWIEIEREVNVLPETYALIEGEKRLYGGDNAAGAGAQLALEWQAYTMLRKLYDGAALYKPLWDAEDAFHESCEYFYAHIGATEKEHKVESLQAARQFATSESSLKRVEEGFNEHLQMFEDFWNAIAREINSTRPH</sequence>
<dbReference type="Gene3D" id="1.20.910.10">
    <property type="entry name" value="Heme oxygenase-like"/>
    <property type="match status" value="1"/>
</dbReference>
<evidence type="ECO:0000313" key="3">
    <source>
        <dbReference type="Proteomes" id="UP000004980"/>
    </source>
</evidence>
<evidence type="ECO:0008006" key="4">
    <source>
        <dbReference type="Google" id="ProtNLM"/>
    </source>
</evidence>
<accession>A0ABP2P8U1</accession>
<name>A0ABP2P8U1_9BURK</name>
<dbReference type="PANTHER" id="PTHR40279:SF3">
    <property type="entry name" value="4-AMINOBENZOATE SYNTHASE"/>
    <property type="match status" value="1"/>
</dbReference>